<feature type="domain" description="SprT-like" evidence="1">
    <location>
        <begin position="15"/>
        <end position="116"/>
    </location>
</feature>
<dbReference type="RefSeq" id="WP_116722024.1">
    <property type="nucleotide sequence ID" value="NZ_CP011524.1"/>
</dbReference>
<dbReference type="Pfam" id="PF10263">
    <property type="entry name" value="SprT-like"/>
    <property type="match status" value="1"/>
</dbReference>
<dbReference type="EMBL" id="QEKK01000004">
    <property type="protein sequence ID" value="PVY58623.1"/>
    <property type="molecule type" value="Genomic_DNA"/>
</dbReference>
<evidence type="ECO:0000313" key="3">
    <source>
        <dbReference type="Proteomes" id="UP000245778"/>
    </source>
</evidence>
<organism evidence="2 3">
    <name type="scientific">Intestinimonas butyriciproducens</name>
    <dbReference type="NCBI Taxonomy" id="1297617"/>
    <lineage>
        <taxon>Bacteria</taxon>
        <taxon>Bacillati</taxon>
        <taxon>Bacillota</taxon>
        <taxon>Clostridia</taxon>
        <taxon>Eubacteriales</taxon>
        <taxon>Intestinimonas</taxon>
    </lineage>
</organism>
<dbReference type="InterPro" id="IPR006640">
    <property type="entry name" value="SprT-like_domain"/>
</dbReference>
<dbReference type="Proteomes" id="UP000245778">
    <property type="component" value="Unassembled WGS sequence"/>
</dbReference>
<reference evidence="2 3" key="1">
    <citation type="submission" date="2018-04" db="EMBL/GenBank/DDBJ databases">
        <title>Genomic Encyclopedia of Type Strains, Phase IV (KMG-IV): sequencing the most valuable type-strain genomes for metagenomic binning, comparative biology and taxonomic classification.</title>
        <authorList>
            <person name="Goeker M."/>
        </authorList>
    </citation>
    <scope>NUCLEOTIDE SEQUENCE [LARGE SCALE GENOMIC DNA]</scope>
    <source>
        <strain evidence="2 3">DSM 26588</strain>
    </source>
</reference>
<dbReference type="AlphaFoldDB" id="A0A2U1CCG7"/>
<gene>
    <name evidence="2" type="ORF">C7373_104221</name>
</gene>
<proteinExistence type="predicted"/>
<sequence length="215" mass="23669">MKELTSYNRVAGYLNKVFDLLNAEFFEGTLSRPTITIQSTPRAYGHFSLREDTWVSKLGGTHEINIGAGTLARPIEEVAATLLHEMVHYYNFENGVQDCSRCNTYHNKKFKAAAEAHGLIVTHSDKYGWSHTAPGEALLDFILENGLTDILINRNEFIGFQVTGTGTHSGTGITPPPRPSSTRKYICPCCGNSVRATKAVNIACLDCNERMVLAG</sequence>
<name>A0A2U1CCG7_9FIRM</name>
<accession>A0A2U1CCG7</accession>
<comment type="caution">
    <text evidence="2">The sequence shown here is derived from an EMBL/GenBank/DDBJ whole genome shotgun (WGS) entry which is preliminary data.</text>
</comment>
<dbReference type="OrthoDB" id="9787302at2"/>
<evidence type="ECO:0000259" key="1">
    <source>
        <dbReference type="Pfam" id="PF10263"/>
    </source>
</evidence>
<dbReference type="GeneID" id="93228965"/>
<protein>
    <submittedName>
        <fullName evidence="2">SprT-like family protein</fullName>
    </submittedName>
</protein>
<dbReference type="GO" id="GO:0006950">
    <property type="term" value="P:response to stress"/>
    <property type="evidence" value="ECO:0007669"/>
    <property type="project" value="UniProtKB-ARBA"/>
</dbReference>
<evidence type="ECO:0000313" key="2">
    <source>
        <dbReference type="EMBL" id="PVY58623.1"/>
    </source>
</evidence>